<dbReference type="AlphaFoldDB" id="A0A4R1Q8B9"/>
<dbReference type="SUPFAM" id="SSF88713">
    <property type="entry name" value="Glycoside hydrolase/deacetylase"/>
    <property type="match status" value="1"/>
</dbReference>
<dbReference type="OrthoDB" id="9778320at2"/>
<dbReference type="EMBL" id="SLUI01000005">
    <property type="protein sequence ID" value="TCL37803.1"/>
    <property type="molecule type" value="Genomic_DNA"/>
</dbReference>
<evidence type="ECO:0000313" key="5">
    <source>
        <dbReference type="Proteomes" id="UP000295063"/>
    </source>
</evidence>
<keyword evidence="5" id="KW-1185">Reference proteome</keyword>
<name>A0A4R1Q8B9_9FIRM</name>
<dbReference type="Gene3D" id="3.20.20.370">
    <property type="entry name" value="Glycoside hydrolase/deacetylase"/>
    <property type="match status" value="1"/>
</dbReference>
<dbReference type="CDD" id="cd10918">
    <property type="entry name" value="CE4_NodB_like_5s_6s"/>
    <property type="match status" value="1"/>
</dbReference>
<dbReference type="Proteomes" id="UP000295063">
    <property type="component" value="Unassembled WGS sequence"/>
</dbReference>
<dbReference type="PROSITE" id="PS51677">
    <property type="entry name" value="NODB"/>
    <property type="match status" value="1"/>
</dbReference>
<dbReference type="InterPro" id="IPR051398">
    <property type="entry name" value="Polysacch_Deacetylase"/>
</dbReference>
<evidence type="ECO:0000259" key="3">
    <source>
        <dbReference type="PROSITE" id="PS51677"/>
    </source>
</evidence>
<accession>A0A4R1Q8B9</accession>
<dbReference type="PANTHER" id="PTHR34216">
    <property type="match status" value="1"/>
</dbReference>
<sequence>MVTRREFVKLCISTVFATGFSELLEDLSTTSEAAYREIPVLLYHRIGYTNGYLTITPEKFAADMQILTDYGYHTISLALFEKFLIDGNVELPERPLLITFDDGYADNYEHAFPVLQKQQMTAVFYIIAGFLGLPDRMNAEQIRAMAGSGMQFGSHTMTHRALGELPGSEIRDELQTSKNILENILNNEIRTIAYPRGSYNQETLNIAKELGYVGGLTTRNGKCTRQADHFVLNRIPLFSYDQDILAVIARRGRGEPA</sequence>
<dbReference type="InterPro" id="IPR002509">
    <property type="entry name" value="NODB_dom"/>
</dbReference>
<evidence type="ECO:0000256" key="2">
    <source>
        <dbReference type="ARBA" id="ARBA00022729"/>
    </source>
</evidence>
<comment type="subcellular location">
    <subcellularLocation>
        <location evidence="1">Secreted</location>
    </subcellularLocation>
</comment>
<dbReference type="PANTHER" id="PTHR34216:SF3">
    <property type="entry name" value="POLY-BETA-1,6-N-ACETYL-D-GLUCOSAMINE N-DEACETYLASE"/>
    <property type="match status" value="1"/>
</dbReference>
<organism evidence="4 5">
    <name type="scientific">Anaerospora hongkongensis</name>
    <dbReference type="NCBI Taxonomy" id="244830"/>
    <lineage>
        <taxon>Bacteria</taxon>
        <taxon>Bacillati</taxon>
        <taxon>Bacillota</taxon>
        <taxon>Negativicutes</taxon>
        <taxon>Selenomonadales</taxon>
        <taxon>Sporomusaceae</taxon>
        <taxon>Anaerospora</taxon>
    </lineage>
</organism>
<dbReference type="RefSeq" id="WP_132078932.1">
    <property type="nucleotide sequence ID" value="NZ_SLUI01000005.1"/>
</dbReference>
<dbReference type="InterPro" id="IPR011330">
    <property type="entry name" value="Glyco_hydro/deAcase_b/a-brl"/>
</dbReference>
<keyword evidence="2" id="KW-0732">Signal</keyword>
<feature type="domain" description="NodB homology" evidence="3">
    <location>
        <begin position="94"/>
        <end position="257"/>
    </location>
</feature>
<dbReference type="GO" id="GO:0016810">
    <property type="term" value="F:hydrolase activity, acting on carbon-nitrogen (but not peptide) bonds"/>
    <property type="evidence" value="ECO:0007669"/>
    <property type="project" value="InterPro"/>
</dbReference>
<protein>
    <submittedName>
        <fullName evidence="4">Peptidoglycan/xylan/chitin deacetylase (PgdA/CDA1 family)</fullName>
    </submittedName>
</protein>
<dbReference type="Pfam" id="PF01522">
    <property type="entry name" value="Polysacc_deac_1"/>
    <property type="match status" value="1"/>
</dbReference>
<dbReference type="GO" id="GO:0005576">
    <property type="term" value="C:extracellular region"/>
    <property type="evidence" value="ECO:0007669"/>
    <property type="project" value="UniProtKB-SubCell"/>
</dbReference>
<gene>
    <name evidence="4" type="ORF">EV210_105242</name>
</gene>
<evidence type="ECO:0000256" key="1">
    <source>
        <dbReference type="ARBA" id="ARBA00004613"/>
    </source>
</evidence>
<evidence type="ECO:0000313" key="4">
    <source>
        <dbReference type="EMBL" id="TCL37803.1"/>
    </source>
</evidence>
<reference evidence="4 5" key="1">
    <citation type="submission" date="2019-03" db="EMBL/GenBank/DDBJ databases">
        <title>Genomic Encyclopedia of Type Strains, Phase IV (KMG-IV): sequencing the most valuable type-strain genomes for metagenomic binning, comparative biology and taxonomic classification.</title>
        <authorList>
            <person name="Goeker M."/>
        </authorList>
    </citation>
    <scope>NUCLEOTIDE SEQUENCE [LARGE SCALE GENOMIC DNA]</scope>
    <source>
        <strain evidence="4 5">DSM 15969</strain>
    </source>
</reference>
<proteinExistence type="predicted"/>
<comment type="caution">
    <text evidence="4">The sequence shown here is derived from an EMBL/GenBank/DDBJ whole genome shotgun (WGS) entry which is preliminary data.</text>
</comment>
<dbReference type="GO" id="GO:0005975">
    <property type="term" value="P:carbohydrate metabolic process"/>
    <property type="evidence" value="ECO:0007669"/>
    <property type="project" value="InterPro"/>
</dbReference>